<name>A0AAU7FCZ4_9NEIS</name>
<keyword evidence="2 3" id="KW-0378">Hydrolase</keyword>
<comment type="function">
    <text evidence="3">Probably deamidates glutamine residues to glutamate on methyl-accepting chemotaxis receptors (MCPs), playing an important role in chemotaxis.</text>
</comment>
<dbReference type="Pfam" id="PF03975">
    <property type="entry name" value="CheD"/>
    <property type="match status" value="1"/>
</dbReference>
<dbReference type="PANTHER" id="PTHR35147">
    <property type="entry name" value="CHEMORECEPTOR GLUTAMINE DEAMIDASE CHED-RELATED"/>
    <property type="match status" value="1"/>
</dbReference>
<dbReference type="InterPro" id="IPR011324">
    <property type="entry name" value="Cytotoxic_necrot_fac-like_cat"/>
</dbReference>
<evidence type="ECO:0000313" key="4">
    <source>
        <dbReference type="EMBL" id="XBM01807.1"/>
    </source>
</evidence>
<proteinExistence type="inferred from homology"/>
<gene>
    <name evidence="3" type="primary">cheD</name>
    <name evidence="4" type="ORF">ABHF33_05935</name>
</gene>
<reference evidence="4" key="1">
    <citation type="submission" date="2024-05" db="EMBL/GenBank/DDBJ databases">
        <authorList>
            <person name="Yang L."/>
            <person name="Pan L."/>
        </authorList>
    </citation>
    <scope>NUCLEOTIDE SEQUENCE</scope>
    <source>
        <strain evidence="4">FCG-7</strain>
    </source>
</reference>
<accession>A0AAU7FCZ4</accession>
<dbReference type="RefSeq" id="WP_348946050.1">
    <property type="nucleotide sequence ID" value="NZ_CP157355.1"/>
</dbReference>
<dbReference type="EC" id="3.5.1.44" evidence="3"/>
<dbReference type="InterPro" id="IPR005659">
    <property type="entry name" value="Chemorcpt_Glu_NH3ase_CheD"/>
</dbReference>
<dbReference type="GO" id="GO:0050568">
    <property type="term" value="F:protein-glutamine glutaminase activity"/>
    <property type="evidence" value="ECO:0007669"/>
    <property type="project" value="UniProtKB-UniRule"/>
</dbReference>
<dbReference type="KEGG" id="cmav:ABHF33_05935"/>
<evidence type="ECO:0000256" key="3">
    <source>
        <dbReference type="HAMAP-Rule" id="MF_01440"/>
    </source>
</evidence>
<comment type="catalytic activity">
    <reaction evidence="3">
        <text>L-glutaminyl-[protein] + H2O = L-glutamyl-[protein] + NH4(+)</text>
        <dbReference type="Rhea" id="RHEA:16441"/>
        <dbReference type="Rhea" id="RHEA-COMP:10207"/>
        <dbReference type="Rhea" id="RHEA-COMP:10208"/>
        <dbReference type="ChEBI" id="CHEBI:15377"/>
        <dbReference type="ChEBI" id="CHEBI:28938"/>
        <dbReference type="ChEBI" id="CHEBI:29973"/>
        <dbReference type="ChEBI" id="CHEBI:30011"/>
        <dbReference type="EC" id="3.5.1.44"/>
    </reaction>
</comment>
<keyword evidence="1 3" id="KW-0145">Chemotaxis</keyword>
<sequence length="169" mass="19324">MSARRLILNVGDWYLGREYDFIETLLGSCVAVTFWHPQARLGGMCHYLLPRRPKEHSGQLADTRYGDETLQLMLKRIKALGFHWPDFEIGLYGGGRIFPAEPATESIGRQNTQFALDYFKQLKLGIARKDINGKGYRYIRLNVYKGTIDMLRDKKLLGSSHAAAKESEQ</sequence>
<dbReference type="Gene3D" id="3.30.1330.200">
    <property type="match status" value="1"/>
</dbReference>
<protein>
    <recommendedName>
        <fullName evidence="3">Probable chemoreceptor glutamine deamidase CheD</fullName>
        <ecNumber evidence="3">3.5.1.44</ecNumber>
    </recommendedName>
</protein>
<dbReference type="EMBL" id="CP157355">
    <property type="protein sequence ID" value="XBM01807.1"/>
    <property type="molecule type" value="Genomic_DNA"/>
</dbReference>
<evidence type="ECO:0000256" key="1">
    <source>
        <dbReference type="ARBA" id="ARBA00022500"/>
    </source>
</evidence>
<dbReference type="SUPFAM" id="SSF64438">
    <property type="entry name" value="CNF1/YfiH-like putative cysteine hydrolases"/>
    <property type="match status" value="1"/>
</dbReference>
<organism evidence="4">
    <name type="scientific">Chitinibacter mangrovi</name>
    <dbReference type="NCBI Taxonomy" id="3153927"/>
    <lineage>
        <taxon>Bacteria</taxon>
        <taxon>Pseudomonadati</taxon>
        <taxon>Pseudomonadota</taxon>
        <taxon>Betaproteobacteria</taxon>
        <taxon>Neisseriales</taxon>
        <taxon>Chitinibacteraceae</taxon>
        <taxon>Chitinibacter</taxon>
    </lineage>
</organism>
<dbReference type="PANTHER" id="PTHR35147:SF3">
    <property type="entry name" value="CHEMORECEPTOR GLUTAMINE DEAMIDASE CHED 1-RELATED"/>
    <property type="match status" value="1"/>
</dbReference>
<dbReference type="HAMAP" id="MF_01440">
    <property type="entry name" value="CheD"/>
    <property type="match status" value="1"/>
</dbReference>
<evidence type="ECO:0000256" key="2">
    <source>
        <dbReference type="ARBA" id="ARBA00022801"/>
    </source>
</evidence>
<dbReference type="GO" id="GO:0006935">
    <property type="term" value="P:chemotaxis"/>
    <property type="evidence" value="ECO:0007669"/>
    <property type="project" value="UniProtKB-UniRule"/>
</dbReference>
<comment type="similarity">
    <text evidence="3">Belongs to the CheD family.</text>
</comment>
<dbReference type="AlphaFoldDB" id="A0AAU7FCZ4"/>
<dbReference type="InterPro" id="IPR038592">
    <property type="entry name" value="CheD-like_sf"/>
</dbReference>
<dbReference type="CDD" id="cd16352">
    <property type="entry name" value="CheD"/>
    <property type="match status" value="1"/>
</dbReference>